<dbReference type="PANTHER" id="PTHR31973">
    <property type="entry name" value="POLYPROTEIN, PUTATIVE-RELATED"/>
    <property type="match status" value="1"/>
</dbReference>
<evidence type="ECO:0000256" key="1">
    <source>
        <dbReference type="SAM" id="MobiDB-lite"/>
    </source>
</evidence>
<organism evidence="3 4">
    <name type="scientific">Dipteronia sinensis</name>
    <dbReference type="NCBI Taxonomy" id="43782"/>
    <lineage>
        <taxon>Eukaryota</taxon>
        <taxon>Viridiplantae</taxon>
        <taxon>Streptophyta</taxon>
        <taxon>Embryophyta</taxon>
        <taxon>Tracheophyta</taxon>
        <taxon>Spermatophyta</taxon>
        <taxon>Magnoliopsida</taxon>
        <taxon>eudicotyledons</taxon>
        <taxon>Gunneridae</taxon>
        <taxon>Pentapetalae</taxon>
        <taxon>rosids</taxon>
        <taxon>malvids</taxon>
        <taxon>Sapindales</taxon>
        <taxon>Sapindaceae</taxon>
        <taxon>Hippocastanoideae</taxon>
        <taxon>Acereae</taxon>
        <taxon>Dipteronia</taxon>
    </lineage>
</organism>
<evidence type="ECO:0000313" key="4">
    <source>
        <dbReference type="Proteomes" id="UP001281410"/>
    </source>
</evidence>
<comment type="caution">
    <text evidence="3">The sequence shown here is derived from an EMBL/GenBank/DDBJ whole genome shotgun (WGS) entry which is preliminary data.</text>
</comment>
<protein>
    <recommendedName>
        <fullName evidence="2">MULE transposase domain-containing protein</fullName>
    </recommendedName>
</protein>
<keyword evidence="4" id="KW-1185">Reference proteome</keyword>
<gene>
    <name evidence="3" type="ORF">Dsin_016971</name>
</gene>
<evidence type="ECO:0000259" key="2">
    <source>
        <dbReference type="Pfam" id="PF10551"/>
    </source>
</evidence>
<dbReference type="Proteomes" id="UP001281410">
    <property type="component" value="Unassembled WGS sequence"/>
</dbReference>
<feature type="compositionally biased region" description="Acidic residues" evidence="1">
    <location>
        <begin position="258"/>
        <end position="277"/>
    </location>
</feature>
<feature type="compositionally biased region" description="Polar residues" evidence="1">
    <location>
        <begin position="210"/>
        <end position="230"/>
    </location>
</feature>
<reference evidence="3" key="1">
    <citation type="journal article" date="2023" name="Plant J.">
        <title>Genome sequences and population genomics provide insights into the demographic history, inbreeding, and mutation load of two 'living fossil' tree species of Dipteronia.</title>
        <authorList>
            <person name="Feng Y."/>
            <person name="Comes H.P."/>
            <person name="Chen J."/>
            <person name="Zhu S."/>
            <person name="Lu R."/>
            <person name="Zhang X."/>
            <person name="Li P."/>
            <person name="Qiu J."/>
            <person name="Olsen K.M."/>
            <person name="Qiu Y."/>
        </authorList>
    </citation>
    <scope>NUCLEOTIDE SEQUENCE</scope>
    <source>
        <strain evidence="3">NBL</strain>
    </source>
</reference>
<accession>A0AAE0AE33</accession>
<dbReference type="PANTHER" id="PTHR31973:SF195">
    <property type="entry name" value="MUDR FAMILY TRANSPOSASE"/>
    <property type="match status" value="1"/>
</dbReference>
<dbReference type="InterPro" id="IPR018289">
    <property type="entry name" value="MULE_transposase_dom"/>
</dbReference>
<dbReference type="AlphaFoldDB" id="A0AAE0AE33"/>
<proteinExistence type="predicted"/>
<name>A0AAE0AE33_9ROSI</name>
<feature type="region of interest" description="Disordered" evidence="1">
    <location>
        <begin position="189"/>
        <end position="304"/>
    </location>
</feature>
<evidence type="ECO:0000313" key="3">
    <source>
        <dbReference type="EMBL" id="KAK3212265.1"/>
    </source>
</evidence>
<sequence>MLSPQSAEAIAVMRGILFAVHSGLVPCVVESDALNMVNLIRSGKANLVAYSLAKMALSIVDDMFWLEFVPPCVELLVLGDYLGSKDTMTWLLVQCGEHWKGNRYTGPISFSVRLTKKYNGAYDELVETIYQRTGVSRDKAELKLTSHVKTEDDTVTLSIMSDDDVEFMIIHKEKVWATIDVEFVNKHEFRPPANPIQSGCTVSPVKSIENPRSPSGTPNYKSVSGSNNPFASHASPGFTSATNDQATPVSTTKHAVVDDNDSSESSDTEDESADDDGGQGATKDGTEEQGVSGTPNSSSPSMNTRWTVSGSELYSIKAVRSVDVFEKLVDQGLLYKGQMFKDKPTLKRAVGSYAFAERNDNYNIEFKRVSACVIGDLFASKFGDPGRIICPKDIVSEIREQHGIHLSYNKAYRSKEHALNQARTRGVLLVAVCKDGNEMIYPLAFGFANSECTESWTWFLKKLCKVIQYPDRVMLVSDRHNGIFNAMEAIFPDASHGICAYHLAQNLKRFCKQRDDVIWLY</sequence>
<feature type="compositionally biased region" description="Polar residues" evidence="1">
    <location>
        <begin position="289"/>
        <end position="304"/>
    </location>
</feature>
<dbReference type="Pfam" id="PF10551">
    <property type="entry name" value="MULE"/>
    <property type="match status" value="1"/>
</dbReference>
<dbReference type="EMBL" id="JANJYJ010000005">
    <property type="protein sequence ID" value="KAK3212265.1"/>
    <property type="molecule type" value="Genomic_DNA"/>
</dbReference>
<feature type="compositionally biased region" description="Polar residues" evidence="1">
    <location>
        <begin position="237"/>
        <end position="253"/>
    </location>
</feature>
<feature type="domain" description="MULE transposase" evidence="2">
    <location>
        <begin position="423"/>
        <end position="506"/>
    </location>
</feature>